<evidence type="ECO:0000256" key="1">
    <source>
        <dbReference type="SAM" id="MobiDB-lite"/>
    </source>
</evidence>
<organism evidence="2 3">
    <name type="scientific">Actinopolyspora saharensis</name>
    <dbReference type="NCBI Taxonomy" id="995062"/>
    <lineage>
        <taxon>Bacteria</taxon>
        <taxon>Bacillati</taxon>
        <taxon>Actinomycetota</taxon>
        <taxon>Actinomycetes</taxon>
        <taxon>Actinopolysporales</taxon>
        <taxon>Actinopolysporaceae</taxon>
        <taxon>Actinopolyspora</taxon>
    </lineage>
</organism>
<sequence>MDIANPKDAAATDVCSLLSARAATELGLSPEGERKSSLIDESDPDSCYWQDPGDRATKSRFRVFEGRSIQSYYENPGEFQDFKKLTISGYPAARANKGDPVSAGSCNVYLATQQNQLVATSAHVSVEDTGKVDPCAKAKKALKLSVSSWPAAE</sequence>
<dbReference type="EMBL" id="FNKO01000002">
    <property type="protein sequence ID" value="SDR03356.1"/>
    <property type="molecule type" value="Genomic_DNA"/>
</dbReference>
<protein>
    <recommendedName>
        <fullName evidence="4">DUF3558 domain-containing protein</fullName>
    </recommendedName>
</protein>
<dbReference type="AlphaFoldDB" id="A0A1H1FS44"/>
<evidence type="ECO:0000313" key="3">
    <source>
        <dbReference type="Proteomes" id="UP000199301"/>
    </source>
</evidence>
<feature type="region of interest" description="Disordered" evidence="1">
    <location>
        <begin position="26"/>
        <end position="54"/>
    </location>
</feature>
<keyword evidence="3" id="KW-1185">Reference proteome</keyword>
<gene>
    <name evidence="2" type="ORF">SAMN04489718_3183</name>
</gene>
<evidence type="ECO:0000313" key="2">
    <source>
        <dbReference type="EMBL" id="SDR03356.1"/>
    </source>
</evidence>
<reference evidence="3" key="1">
    <citation type="submission" date="2016-10" db="EMBL/GenBank/DDBJ databases">
        <authorList>
            <person name="Varghese N."/>
            <person name="Submissions S."/>
        </authorList>
    </citation>
    <scope>NUCLEOTIDE SEQUENCE [LARGE SCALE GENOMIC DNA]</scope>
    <source>
        <strain evidence="3">DSM 45459</strain>
    </source>
</reference>
<accession>A0A1H1FS44</accession>
<dbReference type="InterPro" id="IPR024520">
    <property type="entry name" value="DUF3558"/>
</dbReference>
<proteinExistence type="predicted"/>
<name>A0A1H1FS44_9ACTN</name>
<dbReference type="Proteomes" id="UP000199301">
    <property type="component" value="Unassembled WGS sequence"/>
</dbReference>
<evidence type="ECO:0008006" key="4">
    <source>
        <dbReference type="Google" id="ProtNLM"/>
    </source>
</evidence>
<dbReference type="Pfam" id="PF12079">
    <property type="entry name" value="DUF3558"/>
    <property type="match status" value="1"/>
</dbReference>